<gene>
    <name evidence="2" type="ORF">PPNO1_LOCUS9756</name>
</gene>
<dbReference type="InterPro" id="IPR023631">
    <property type="entry name" value="Amidase_dom"/>
</dbReference>
<dbReference type="PANTHER" id="PTHR11895">
    <property type="entry name" value="TRANSAMIDASE"/>
    <property type="match status" value="1"/>
</dbReference>
<name>A0A9P1HD56_9PEZI</name>
<reference evidence="2" key="1">
    <citation type="submission" date="2022-11" db="EMBL/GenBank/DDBJ databases">
        <authorList>
            <person name="Scott C."/>
            <person name="Bruce N."/>
        </authorList>
    </citation>
    <scope>NUCLEOTIDE SEQUENCE</scope>
</reference>
<dbReference type="OrthoDB" id="1879366at2759"/>
<dbReference type="EMBL" id="CALLCH030000021">
    <property type="protein sequence ID" value="CAI4220216.1"/>
    <property type="molecule type" value="Genomic_DNA"/>
</dbReference>
<evidence type="ECO:0000313" key="2">
    <source>
        <dbReference type="EMBL" id="CAI4220216.1"/>
    </source>
</evidence>
<sequence length="373" mass="40068">MSLGGVPYTCGTFPQLNSKSKNGIQYPLSPLDAIVVQRILNSGGEIAGTVTCENYSLTPLSYTSANGPVHNPWLRSYNAGGSSSGAASLLGLQVARAAGVPGLESAGKDIGMALGGDQAGSIRCPAAYCGVYGLKPTYGLVPYTGIAGLHPMIDHVGPMAVKLDDIALLLQAIAGYDGMDARMSPETPLPHTIQQYYHELLKFSAEFAAIGISSLRIGIITESLVAPYTALEVASVVRDAAFKYFTAAGAAVSEVSIPMHLIGPSIWTASCRNNLGFLGMGSRVPDILTHGLPQWAPRWPPDQEMFNLLTHHNPAVMHVIFGETFLNDRFGPGLKPRRTVIFFSCEKPTTRPWPSLIFSLLRRHQPWHLDTRI</sequence>
<feature type="domain" description="Amidase" evidence="1">
    <location>
        <begin position="28"/>
        <end position="261"/>
    </location>
</feature>
<organism evidence="2 3">
    <name type="scientific">Parascedosporium putredinis</name>
    <dbReference type="NCBI Taxonomy" id="1442378"/>
    <lineage>
        <taxon>Eukaryota</taxon>
        <taxon>Fungi</taxon>
        <taxon>Dikarya</taxon>
        <taxon>Ascomycota</taxon>
        <taxon>Pezizomycotina</taxon>
        <taxon>Sordariomycetes</taxon>
        <taxon>Hypocreomycetidae</taxon>
        <taxon>Microascales</taxon>
        <taxon>Microascaceae</taxon>
        <taxon>Parascedosporium</taxon>
    </lineage>
</organism>
<dbReference type="AlphaFoldDB" id="A0A9P1HD56"/>
<evidence type="ECO:0000259" key="1">
    <source>
        <dbReference type="Pfam" id="PF01425"/>
    </source>
</evidence>
<dbReference type="Pfam" id="PF01425">
    <property type="entry name" value="Amidase"/>
    <property type="match status" value="1"/>
</dbReference>
<evidence type="ECO:0000313" key="3">
    <source>
        <dbReference type="Proteomes" id="UP000838763"/>
    </source>
</evidence>
<dbReference type="InterPro" id="IPR036928">
    <property type="entry name" value="AS_sf"/>
</dbReference>
<proteinExistence type="predicted"/>
<accession>A0A9P1HD56</accession>
<dbReference type="Proteomes" id="UP000838763">
    <property type="component" value="Unassembled WGS sequence"/>
</dbReference>
<dbReference type="GO" id="GO:0003824">
    <property type="term" value="F:catalytic activity"/>
    <property type="evidence" value="ECO:0007669"/>
    <property type="project" value="InterPro"/>
</dbReference>
<dbReference type="Gene3D" id="3.90.1300.10">
    <property type="entry name" value="Amidase signature (AS) domain"/>
    <property type="match status" value="1"/>
</dbReference>
<keyword evidence="3" id="KW-1185">Reference proteome</keyword>
<dbReference type="SUPFAM" id="SSF75304">
    <property type="entry name" value="Amidase signature (AS) enzymes"/>
    <property type="match status" value="1"/>
</dbReference>
<protein>
    <recommendedName>
        <fullName evidence="1">Amidase domain-containing protein</fullName>
    </recommendedName>
</protein>
<dbReference type="PANTHER" id="PTHR11895:SF171">
    <property type="entry name" value="AMIDASE DOMAIN-CONTAINING PROTEIN"/>
    <property type="match status" value="1"/>
</dbReference>
<dbReference type="InterPro" id="IPR000120">
    <property type="entry name" value="Amidase"/>
</dbReference>
<comment type="caution">
    <text evidence="2">The sequence shown here is derived from an EMBL/GenBank/DDBJ whole genome shotgun (WGS) entry which is preliminary data.</text>
</comment>